<comment type="caution">
    <text evidence="1">The sequence shown here is derived from an EMBL/GenBank/DDBJ whole genome shotgun (WGS) entry which is preliminary data.</text>
</comment>
<reference evidence="1 2" key="1">
    <citation type="submission" date="2019-01" db="EMBL/GenBank/DDBJ databases">
        <title>Draft genome sequences of Macrococcus caseolyticus, Macrococcus canis, Macrococcus bohemicus and Macrococcus goetzii.</title>
        <authorList>
            <person name="Mazhar S."/>
            <person name="Altermann E."/>
            <person name="Hill C."/>
            <person name="Mcauliffe O."/>
        </authorList>
    </citation>
    <scope>NUCLEOTIDE SEQUENCE [LARGE SCALE GENOMIC DNA]</scope>
    <source>
        <strain evidence="1 2">DPC7162</strain>
    </source>
</reference>
<sequence length="374" mass="44846">MKHINKDIEFATIKSKKYKRLVEDECDVHQFITFRYMLPFRIPVPNGSIFHINDFMFICIQKSYPFYGLKDGFGVSEIKNTVIEVTNVLKIRKYKKNKNKVKKYEIKEKELTKIFDNQLEILNDFLENIIIYAQYHSLHKVDKSSLLGQPVFKKYTWDGDNLRIDDTNIFIIKLFDKIVGDTLTDLKRKEIDDVMNNFYSIKNHPLKQATLFFRKGERFFFNYDFNSSIVNNQTGFEVFIVLFVKKYYEITKIKNETQIIKVLESGFKNIFKDHFLKTLYNISSDLNEEIEEISKYYLEECYNLRNEIVHAGKVYSEKEAKQFKVCVSDFIYIINQKLKKEKNDEFAKWFSCISINKEKRDIHEILEYYKEKNS</sequence>
<evidence type="ECO:0008006" key="3">
    <source>
        <dbReference type="Google" id="ProtNLM"/>
    </source>
</evidence>
<accession>A0A4V3BGA7</accession>
<organism evidence="1 2">
    <name type="scientific">Macrococcoides canis</name>
    <dbReference type="NCBI Taxonomy" id="1855823"/>
    <lineage>
        <taxon>Bacteria</taxon>
        <taxon>Bacillati</taxon>
        <taxon>Bacillota</taxon>
        <taxon>Bacilli</taxon>
        <taxon>Bacillales</taxon>
        <taxon>Staphylococcaceae</taxon>
        <taxon>Macrococcoides</taxon>
    </lineage>
</organism>
<dbReference type="AlphaFoldDB" id="A0A4V3BGA7"/>
<evidence type="ECO:0000313" key="2">
    <source>
        <dbReference type="Proteomes" id="UP000294865"/>
    </source>
</evidence>
<gene>
    <name evidence="1" type="ORF">ETI04_01550</name>
</gene>
<protein>
    <recommendedName>
        <fullName evidence="3">Apea-like HEPN domain-containing protein</fullName>
    </recommendedName>
</protein>
<dbReference type="RefSeq" id="WP_133418825.1">
    <property type="nucleotide sequence ID" value="NZ_SDQG01000001.1"/>
</dbReference>
<dbReference type="Proteomes" id="UP000294865">
    <property type="component" value="Unassembled WGS sequence"/>
</dbReference>
<name>A0A4V3BGA7_9STAP</name>
<proteinExistence type="predicted"/>
<dbReference type="EMBL" id="SDQG01000001">
    <property type="protein sequence ID" value="TDM18205.1"/>
    <property type="molecule type" value="Genomic_DNA"/>
</dbReference>
<evidence type="ECO:0000313" key="1">
    <source>
        <dbReference type="EMBL" id="TDM18205.1"/>
    </source>
</evidence>